<reference evidence="5 7" key="2">
    <citation type="submission" date="2018-12" db="EMBL/GenBank/DDBJ databases">
        <authorList>
            <consortium name="Pathogen Informatics"/>
        </authorList>
    </citation>
    <scope>NUCLEOTIDE SEQUENCE [LARGE SCALE GENOMIC DNA]</scope>
    <source>
        <strain evidence="5 7">NCTC12735</strain>
        <plasmid evidence="7">24</plasmid>
    </source>
</reference>
<dbReference type="GO" id="GO:0005737">
    <property type="term" value="C:cytoplasm"/>
    <property type="evidence" value="ECO:0007669"/>
    <property type="project" value="TreeGrafter"/>
</dbReference>
<evidence type="ECO:0000313" key="5">
    <source>
        <dbReference type="EMBL" id="VEH86000.1"/>
    </source>
</evidence>
<dbReference type="GO" id="GO:0051082">
    <property type="term" value="F:unfolded protein binding"/>
    <property type="evidence" value="ECO:0007669"/>
    <property type="project" value="TreeGrafter"/>
</dbReference>
<feature type="compositionally biased region" description="Basic and acidic residues" evidence="2">
    <location>
        <begin position="45"/>
        <end position="64"/>
    </location>
</feature>
<dbReference type="Gene3D" id="1.10.287.110">
    <property type="entry name" value="DnaJ domain"/>
    <property type="match status" value="1"/>
</dbReference>
<feature type="compositionally biased region" description="Polar residues" evidence="2">
    <location>
        <begin position="335"/>
        <end position="346"/>
    </location>
</feature>
<accession>A0A0W0R2Q1</accession>
<dbReference type="Proteomes" id="UP000054859">
    <property type="component" value="Unassembled WGS sequence"/>
</dbReference>
<sequence length="346" mass="36292">MAAQPIAGLEAQENKFLSGGNNPYETLGIDQNADGEAIKKAYRQKAKETHPDRNRDNPDAEENFKSVSTAYNMLSDANKRAAVDSYLNSTAQADSMGQRSQNDAGAAIVSTAVVSSPNPISSANLGSPVNTSAPSGATTSPTAASNTPSEPEATAPAPEPETGGKAKNPQVTKTAAAKNSAGEDEMGKHQSAEMQLMLMLLEMMMEMQKAAFDKIVGLIKNASSTSPQENNPAEEKENTLADSNNAIPTNDEPAPLQQMLSGSPQDTATNDAITVQLPSSDSQPQALPESPIMLEAPQVETISSSQLMLTDASGYDKQVSGTRSNNEADPDLENEAQTAFSMSARG</sequence>
<feature type="region of interest" description="Disordered" evidence="2">
    <location>
        <begin position="116"/>
        <end position="189"/>
    </location>
</feature>
<feature type="compositionally biased region" description="Polar residues" evidence="2">
    <location>
        <begin position="116"/>
        <end position="130"/>
    </location>
</feature>
<evidence type="ECO:0000313" key="4">
    <source>
        <dbReference type="EMBL" id="KTC65291.1"/>
    </source>
</evidence>
<dbReference type="PANTHER" id="PTHR43096">
    <property type="entry name" value="DNAJ HOMOLOG 1, MITOCHONDRIAL-RELATED"/>
    <property type="match status" value="1"/>
</dbReference>
<protein>
    <submittedName>
        <fullName evidence="4">Molecular chaperone DnaJ</fullName>
    </submittedName>
</protein>
<dbReference type="PROSITE" id="PS50076">
    <property type="entry name" value="DNAJ_2"/>
    <property type="match status" value="1"/>
</dbReference>
<dbReference type="SUPFAM" id="SSF46565">
    <property type="entry name" value="Chaperone J-domain"/>
    <property type="match status" value="1"/>
</dbReference>
<gene>
    <name evidence="5" type="primary">dnaJ_2</name>
    <name evidence="4" type="ORF">Lade_1368</name>
    <name evidence="5" type="ORF">NCTC12735_01645</name>
</gene>
<dbReference type="SMART" id="SM00271">
    <property type="entry name" value="DnaJ"/>
    <property type="match status" value="1"/>
</dbReference>
<dbReference type="PATRIC" id="fig|45056.6.peg.1413"/>
<evidence type="ECO:0000313" key="7">
    <source>
        <dbReference type="Proteomes" id="UP000281170"/>
    </source>
</evidence>
<feature type="region of interest" description="Disordered" evidence="2">
    <location>
        <begin position="42"/>
        <end position="66"/>
    </location>
</feature>
<dbReference type="PRINTS" id="PR00625">
    <property type="entry name" value="JDOMAIN"/>
</dbReference>
<feature type="compositionally biased region" description="Low complexity" evidence="2">
    <location>
        <begin position="131"/>
        <end position="156"/>
    </location>
</feature>
<reference evidence="4 6" key="1">
    <citation type="submission" date="2015-11" db="EMBL/GenBank/DDBJ databases">
        <title>Identification of large and diverse effector repertoires of 38 Legionella species.</title>
        <authorList>
            <person name="Burstein D."/>
            <person name="Amaro F."/>
            <person name="Zusman T."/>
            <person name="Lifshitz Z."/>
            <person name="Cohen O."/>
            <person name="Gilbert J.A."/>
            <person name="Pupko T."/>
            <person name="Shuman H.A."/>
            <person name="Segal G."/>
        </authorList>
    </citation>
    <scope>NUCLEOTIDE SEQUENCE [LARGE SCALE GENOMIC DNA]</scope>
    <source>
        <strain evidence="4 6">1762-AUS-E</strain>
    </source>
</reference>
<dbReference type="AlphaFoldDB" id="A0A0W0R2Q1"/>
<dbReference type="RefSeq" id="WP_058462453.1">
    <property type="nucleotide sequence ID" value="NZ_CAAAHS010000016.1"/>
</dbReference>
<feature type="compositionally biased region" description="Polar residues" evidence="2">
    <location>
        <begin position="258"/>
        <end position="285"/>
    </location>
</feature>
<keyword evidence="1" id="KW-0143">Chaperone</keyword>
<evidence type="ECO:0000256" key="1">
    <source>
        <dbReference type="ARBA" id="ARBA00023186"/>
    </source>
</evidence>
<keyword evidence="6" id="KW-1185">Reference proteome</keyword>
<dbReference type="PANTHER" id="PTHR43096:SF58">
    <property type="entry name" value="CHAPERONE DNAJ-DOMAIN SUPERFAMILY PROTEIN"/>
    <property type="match status" value="1"/>
</dbReference>
<dbReference type="InterPro" id="IPR001623">
    <property type="entry name" value="DnaJ_domain"/>
</dbReference>
<keyword evidence="5" id="KW-0614">Plasmid</keyword>
<dbReference type="InterPro" id="IPR036869">
    <property type="entry name" value="J_dom_sf"/>
</dbReference>
<dbReference type="STRING" id="45056.Lade_1368"/>
<feature type="domain" description="J" evidence="3">
    <location>
        <begin position="22"/>
        <end position="87"/>
    </location>
</feature>
<dbReference type="Proteomes" id="UP000281170">
    <property type="component" value="Plasmid 24"/>
</dbReference>
<dbReference type="CDD" id="cd06257">
    <property type="entry name" value="DnaJ"/>
    <property type="match status" value="1"/>
</dbReference>
<dbReference type="KEGG" id="ladl:NCTC12735_01645"/>
<geneLocation type="plasmid" evidence="5 7">
    <name>24</name>
</geneLocation>
<dbReference type="Pfam" id="PF00226">
    <property type="entry name" value="DnaJ"/>
    <property type="match status" value="1"/>
</dbReference>
<dbReference type="EMBL" id="LR134433">
    <property type="protein sequence ID" value="VEH86000.1"/>
    <property type="molecule type" value="Genomic_DNA"/>
</dbReference>
<evidence type="ECO:0000259" key="3">
    <source>
        <dbReference type="PROSITE" id="PS50076"/>
    </source>
</evidence>
<organism evidence="4 6">
    <name type="scientific">Legionella adelaidensis</name>
    <dbReference type="NCBI Taxonomy" id="45056"/>
    <lineage>
        <taxon>Bacteria</taxon>
        <taxon>Pseudomonadati</taxon>
        <taxon>Pseudomonadota</taxon>
        <taxon>Gammaproteobacteria</taxon>
        <taxon>Legionellales</taxon>
        <taxon>Legionellaceae</taxon>
        <taxon>Legionella</taxon>
    </lineage>
</organism>
<dbReference type="OrthoDB" id="9779889at2"/>
<evidence type="ECO:0000313" key="6">
    <source>
        <dbReference type="Proteomes" id="UP000054859"/>
    </source>
</evidence>
<dbReference type="EMBL" id="LNKA01000004">
    <property type="protein sequence ID" value="KTC65291.1"/>
    <property type="molecule type" value="Genomic_DNA"/>
</dbReference>
<dbReference type="GO" id="GO:0042026">
    <property type="term" value="P:protein refolding"/>
    <property type="evidence" value="ECO:0007669"/>
    <property type="project" value="TreeGrafter"/>
</dbReference>
<proteinExistence type="predicted"/>
<feature type="region of interest" description="Disordered" evidence="2">
    <location>
        <begin position="223"/>
        <end position="346"/>
    </location>
</feature>
<name>A0A0W0R2Q1_9GAMM</name>
<evidence type="ECO:0000256" key="2">
    <source>
        <dbReference type="SAM" id="MobiDB-lite"/>
    </source>
</evidence>